<name>A0A8E0UVR9_9EURO</name>
<dbReference type="GeneID" id="66991520"/>
<evidence type="ECO:0000313" key="3">
    <source>
        <dbReference type="EMBL" id="GIC87657.1"/>
    </source>
</evidence>
<evidence type="ECO:0000259" key="2">
    <source>
        <dbReference type="Pfam" id="PF00339"/>
    </source>
</evidence>
<dbReference type="Gene3D" id="2.60.40.640">
    <property type="match status" value="1"/>
</dbReference>
<feature type="region of interest" description="Disordered" evidence="1">
    <location>
        <begin position="350"/>
        <end position="369"/>
    </location>
</feature>
<dbReference type="PANTHER" id="PTHR31904">
    <property type="entry name" value="BYPASS OF STOP CODON PROTEIN 5-RELATED"/>
    <property type="match status" value="1"/>
</dbReference>
<reference evidence="3" key="1">
    <citation type="journal article" date="2015" name="Genome Announc.">
        <title>Draft Genome Sequence of the Pathogenic Filamentous Fungus Aspergillus udagawae Strain IFM 46973T.</title>
        <authorList>
            <person name="Kusuya Y."/>
            <person name="Takahashi-Nakaguchi A."/>
            <person name="Takahashi H."/>
            <person name="Yaguchi T."/>
        </authorList>
    </citation>
    <scope>NUCLEOTIDE SEQUENCE</scope>
    <source>
        <strain evidence="3">IFM 46973</strain>
    </source>
</reference>
<feature type="domain" description="Arrestin-like N-terminal" evidence="2">
    <location>
        <begin position="39"/>
        <end position="208"/>
    </location>
</feature>
<accession>A0A8E0UVR9</accession>
<dbReference type="InterPro" id="IPR014752">
    <property type="entry name" value="Arrestin-like_C"/>
</dbReference>
<dbReference type="RefSeq" id="XP_043144923.1">
    <property type="nucleotide sequence ID" value="XM_043288988.1"/>
</dbReference>
<organism evidence="3 4">
    <name type="scientific">Aspergillus udagawae</name>
    <dbReference type="NCBI Taxonomy" id="91492"/>
    <lineage>
        <taxon>Eukaryota</taxon>
        <taxon>Fungi</taxon>
        <taxon>Dikarya</taxon>
        <taxon>Ascomycota</taxon>
        <taxon>Pezizomycotina</taxon>
        <taxon>Eurotiomycetes</taxon>
        <taxon>Eurotiomycetidae</taxon>
        <taxon>Eurotiales</taxon>
        <taxon>Aspergillaceae</taxon>
        <taxon>Aspergillus</taxon>
        <taxon>Aspergillus subgen. Fumigati</taxon>
    </lineage>
</organism>
<feature type="compositionally biased region" description="Low complexity" evidence="1">
    <location>
        <begin position="355"/>
        <end position="369"/>
    </location>
</feature>
<dbReference type="InterPro" id="IPR011021">
    <property type="entry name" value="Arrestin-like_N"/>
</dbReference>
<reference evidence="3" key="2">
    <citation type="submission" date="2021-01" db="EMBL/GenBank/DDBJ databases">
        <title>Pan-genome distribution and transcriptional activeness of fungal secondary metabolism genes in Aspergillus section Fumigati.</title>
        <authorList>
            <person name="Takahashi H."/>
            <person name="Umemura M."/>
            <person name="Ninomiya A."/>
            <person name="Kusuya Y."/>
            <person name="Urayama S."/>
            <person name="Shimizu M."/>
            <person name="Watanabe A."/>
            <person name="Kamei K."/>
            <person name="Yaguchi T."/>
            <person name="Hagiwara D."/>
        </authorList>
    </citation>
    <scope>NUCLEOTIDE SEQUENCE</scope>
    <source>
        <strain evidence="3">IFM 46973</strain>
    </source>
</reference>
<dbReference type="EMBL" id="BBXM02000003">
    <property type="protein sequence ID" value="GIC87657.1"/>
    <property type="molecule type" value="Genomic_DNA"/>
</dbReference>
<dbReference type="PANTHER" id="PTHR31904:SF1">
    <property type="entry name" value="BYPASS OF STOP CODON PROTEIN 5-RELATED"/>
    <property type="match status" value="1"/>
</dbReference>
<dbReference type="Proteomes" id="UP000036893">
    <property type="component" value="Unassembled WGS sequence"/>
</dbReference>
<dbReference type="AlphaFoldDB" id="A0A8E0UVR9"/>
<dbReference type="Pfam" id="PF00339">
    <property type="entry name" value="Arrestin_N"/>
    <property type="match status" value="1"/>
</dbReference>
<proteinExistence type="predicted"/>
<evidence type="ECO:0000256" key="1">
    <source>
        <dbReference type="SAM" id="MobiDB-lite"/>
    </source>
</evidence>
<comment type="caution">
    <text evidence="3">The sequence shown here is derived from an EMBL/GenBank/DDBJ whole genome shotgun (WGS) entry which is preliminary data.</text>
</comment>
<sequence length="513" mass="55476">MAASIITRGSSSLDSLTGRSRPKIQIDLANQPGGLVSSYTTKDHIEGTVTIKVDHDTRFEDVEITFEGTARTSVERAAYPGRTGAYQTFLKLRQPIDDAAYPTPRILESGRSYQFPFTFVIPDRLLPHVCSHSKTNVHVERSHTLLPPTLGDPMLASNGKTLLDDMVPEMCQVSYMIRVVVNRKPAGESGARKPLASAGKKVRIIPTVDEEPPLNISEGEDPYCTRKEKDVKRGLMRGKLGRLVVAASQPKPVQLTAPQCETKDSVGTVATIHLRFDPVGNEAPPRLGSVWSRLRVSTFYGAVPWEDYPSALSATLWAQAGKSVYTETVPLSTLCVASAQWTKHSVSSPVRRGSLESTSSSESLTGPSASFSGSTYYTASVVVPVSLPASKAFVPTFHSCLISRMYALDLSISYHTPNANILTPSASLRVPLQLTCQPQADARPKYGVGVHEITLEEVDAEFFSPRSVAPPSISSCESFPLAQSNPIAPPPEYSAIRAPLLASGQPRRVAAGF</sequence>
<evidence type="ECO:0000313" key="4">
    <source>
        <dbReference type="Proteomes" id="UP000036893"/>
    </source>
</evidence>
<protein>
    <recommendedName>
        <fullName evidence="2">Arrestin-like N-terminal domain-containing protein</fullName>
    </recommendedName>
</protein>
<gene>
    <name evidence="3" type="ORF">Aud_004044</name>
</gene>
<dbReference type="InterPro" id="IPR039634">
    <property type="entry name" value="Bul1-like"/>
</dbReference>